<organism evidence="2 3">
    <name type="scientific">Polyporus arcularius HHB13444</name>
    <dbReference type="NCBI Taxonomy" id="1314778"/>
    <lineage>
        <taxon>Eukaryota</taxon>
        <taxon>Fungi</taxon>
        <taxon>Dikarya</taxon>
        <taxon>Basidiomycota</taxon>
        <taxon>Agaricomycotina</taxon>
        <taxon>Agaricomycetes</taxon>
        <taxon>Polyporales</taxon>
        <taxon>Polyporaceae</taxon>
        <taxon>Polyporus</taxon>
    </lineage>
</organism>
<dbReference type="EMBL" id="ML211520">
    <property type="protein sequence ID" value="TFK82118.1"/>
    <property type="molecule type" value="Genomic_DNA"/>
</dbReference>
<reference evidence="2 3" key="1">
    <citation type="journal article" date="2019" name="Nat. Ecol. Evol.">
        <title>Megaphylogeny resolves global patterns of mushroom evolution.</title>
        <authorList>
            <person name="Varga T."/>
            <person name="Krizsan K."/>
            <person name="Foldi C."/>
            <person name="Dima B."/>
            <person name="Sanchez-Garcia M."/>
            <person name="Sanchez-Ramirez S."/>
            <person name="Szollosi G.J."/>
            <person name="Szarkandi J.G."/>
            <person name="Papp V."/>
            <person name="Albert L."/>
            <person name="Andreopoulos W."/>
            <person name="Angelini C."/>
            <person name="Antonin V."/>
            <person name="Barry K.W."/>
            <person name="Bougher N.L."/>
            <person name="Buchanan P."/>
            <person name="Buyck B."/>
            <person name="Bense V."/>
            <person name="Catcheside P."/>
            <person name="Chovatia M."/>
            <person name="Cooper J."/>
            <person name="Damon W."/>
            <person name="Desjardin D."/>
            <person name="Finy P."/>
            <person name="Geml J."/>
            <person name="Haridas S."/>
            <person name="Hughes K."/>
            <person name="Justo A."/>
            <person name="Karasinski D."/>
            <person name="Kautmanova I."/>
            <person name="Kiss B."/>
            <person name="Kocsube S."/>
            <person name="Kotiranta H."/>
            <person name="LaButti K.M."/>
            <person name="Lechner B.E."/>
            <person name="Liimatainen K."/>
            <person name="Lipzen A."/>
            <person name="Lukacs Z."/>
            <person name="Mihaltcheva S."/>
            <person name="Morgado L.N."/>
            <person name="Niskanen T."/>
            <person name="Noordeloos M.E."/>
            <person name="Ohm R.A."/>
            <person name="Ortiz-Santana B."/>
            <person name="Ovrebo C."/>
            <person name="Racz N."/>
            <person name="Riley R."/>
            <person name="Savchenko A."/>
            <person name="Shiryaev A."/>
            <person name="Soop K."/>
            <person name="Spirin V."/>
            <person name="Szebenyi C."/>
            <person name="Tomsovsky M."/>
            <person name="Tulloss R.E."/>
            <person name="Uehling J."/>
            <person name="Grigoriev I.V."/>
            <person name="Vagvolgyi C."/>
            <person name="Papp T."/>
            <person name="Martin F.M."/>
            <person name="Miettinen O."/>
            <person name="Hibbett D.S."/>
            <person name="Nagy L.G."/>
        </authorList>
    </citation>
    <scope>NUCLEOTIDE SEQUENCE [LARGE SCALE GENOMIC DNA]</scope>
    <source>
        <strain evidence="2 3">HHB13444</strain>
    </source>
</reference>
<feature type="compositionally biased region" description="Basic residues" evidence="1">
    <location>
        <begin position="11"/>
        <end position="21"/>
    </location>
</feature>
<evidence type="ECO:0000313" key="2">
    <source>
        <dbReference type="EMBL" id="TFK82118.1"/>
    </source>
</evidence>
<gene>
    <name evidence="2" type="ORF">K466DRAFT_312881</name>
</gene>
<evidence type="ECO:0000256" key="1">
    <source>
        <dbReference type="SAM" id="MobiDB-lite"/>
    </source>
</evidence>
<name>A0A5C3P0I7_9APHY</name>
<feature type="region of interest" description="Disordered" evidence="1">
    <location>
        <begin position="1"/>
        <end position="31"/>
    </location>
</feature>
<accession>A0A5C3P0I7</accession>
<proteinExistence type="predicted"/>
<dbReference type="AlphaFoldDB" id="A0A5C3P0I7"/>
<dbReference type="Proteomes" id="UP000308197">
    <property type="component" value="Unassembled WGS sequence"/>
</dbReference>
<keyword evidence="3" id="KW-1185">Reference proteome</keyword>
<sequence length="197" mass="21538">MPLSAAESRMRRMRRSRRATTSHHEPPRATTNLTKKDTHIIRTSTRPAVGCVEAMYVVRALLLRICLPVMEAALGGGVLGMPSPLCPGVGSRVARFDSSRPATHGSSMLLNCQASFQRPDRLRSCSPWLISAEERGSVVHELHLLPVLQSHINGCPLWSDIQPHRSRFCGRAAAACRGHTALLSSVHRAIGGVQRRA</sequence>
<protein>
    <submittedName>
        <fullName evidence="2">Uncharacterized protein</fullName>
    </submittedName>
</protein>
<evidence type="ECO:0000313" key="3">
    <source>
        <dbReference type="Proteomes" id="UP000308197"/>
    </source>
</evidence>
<dbReference type="InParanoid" id="A0A5C3P0I7"/>